<proteinExistence type="predicted"/>
<gene>
    <name evidence="1" type="ORF">GTP08_11415</name>
</gene>
<sequence length="57" mass="6527">MTVIYMPKNSNGTVHSSKDLNQLIDYVMNPEKTNDFEYVSGQNILDIHSTYDEMLAT</sequence>
<dbReference type="AlphaFoldDB" id="A0A6M0MAQ5"/>
<reference evidence="1 2" key="1">
    <citation type="submission" date="2019-12" db="EMBL/GenBank/DDBJ databases">
        <title>Draft Genome Sequences of L. lactis strains MS22333, MS22334, MS22336, and MS22337, Isolated from Spontaneous Fermented Camel Milk in Ethiopia.</title>
        <authorList>
            <person name="Bragason E."/>
            <person name="Hansen E.B."/>
            <person name="Guya M.E."/>
            <person name="Berhe T."/>
        </authorList>
    </citation>
    <scope>NUCLEOTIDE SEQUENCE [LARGE SCALE GENOMIC DNA]</scope>
    <source>
        <strain evidence="1 2">MS22336</strain>
    </source>
</reference>
<dbReference type="EMBL" id="WWDJ01000120">
    <property type="protein sequence ID" value="NEX56255.1"/>
    <property type="molecule type" value="Genomic_DNA"/>
</dbReference>
<name>A0A6M0MAQ5_9LACT</name>
<protein>
    <submittedName>
        <fullName evidence="1">Primosome assembly protein PriA</fullName>
    </submittedName>
</protein>
<organism evidence="1 2">
    <name type="scientific">Lactococcus lactis</name>
    <dbReference type="NCBI Taxonomy" id="1358"/>
    <lineage>
        <taxon>Bacteria</taxon>
        <taxon>Bacillati</taxon>
        <taxon>Bacillota</taxon>
        <taxon>Bacilli</taxon>
        <taxon>Lactobacillales</taxon>
        <taxon>Streptococcaceae</taxon>
        <taxon>Lactococcus</taxon>
    </lineage>
</organism>
<dbReference type="Proteomes" id="UP000477402">
    <property type="component" value="Unassembled WGS sequence"/>
</dbReference>
<evidence type="ECO:0000313" key="2">
    <source>
        <dbReference type="Proteomes" id="UP000477402"/>
    </source>
</evidence>
<accession>A0A6M0MAQ5</accession>
<comment type="caution">
    <text evidence="1">The sequence shown here is derived from an EMBL/GenBank/DDBJ whole genome shotgun (WGS) entry which is preliminary data.</text>
</comment>
<feature type="non-terminal residue" evidence="1">
    <location>
        <position position="57"/>
    </location>
</feature>
<evidence type="ECO:0000313" key="1">
    <source>
        <dbReference type="EMBL" id="NEX56255.1"/>
    </source>
</evidence>